<comment type="caution">
    <text evidence="4">The sequence shown here is derived from an EMBL/GenBank/DDBJ whole genome shotgun (WGS) entry which is preliminary data.</text>
</comment>
<gene>
    <name evidence="4" type="ORF">DB31_8821</name>
</gene>
<dbReference type="STRING" id="394096.DB31_8821"/>
<name>A0A085WIF5_9BACT</name>
<dbReference type="InterPro" id="IPR029058">
    <property type="entry name" value="AB_hydrolase_fold"/>
</dbReference>
<dbReference type="Pfam" id="PF12697">
    <property type="entry name" value="Abhydrolase_6"/>
    <property type="match status" value="1"/>
</dbReference>
<keyword evidence="2" id="KW-0472">Membrane</keyword>
<protein>
    <recommendedName>
        <fullName evidence="3">AB hydrolase-1 domain-containing protein</fullName>
    </recommendedName>
</protein>
<organism evidence="4 5">
    <name type="scientific">Hyalangium minutum</name>
    <dbReference type="NCBI Taxonomy" id="394096"/>
    <lineage>
        <taxon>Bacteria</taxon>
        <taxon>Pseudomonadati</taxon>
        <taxon>Myxococcota</taxon>
        <taxon>Myxococcia</taxon>
        <taxon>Myxococcales</taxon>
        <taxon>Cystobacterineae</taxon>
        <taxon>Archangiaceae</taxon>
        <taxon>Hyalangium</taxon>
    </lineage>
</organism>
<dbReference type="AlphaFoldDB" id="A0A085WIF5"/>
<evidence type="ECO:0000313" key="5">
    <source>
        <dbReference type="Proteomes" id="UP000028725"/>
    </source>
</evidence>
<reference evidence="4 5" key="1">
    <citation type="submission" date="2014-04" db="EMBL/GenBank/DDBJ databases">
        <title>Genome assembly of Hyalangium minutum DSM 14724.</title>
        <authorList>
            <person name="Sharma G."/>
            <person name="Subramanian S."/>
        </authorList>
    </citation>
    <scope>NUCLEOTIDE SEQUENCE [LARGE SCALE GENOMIC DNA]</scope>
    <source>
        <strain evidence="4 5">DSM 14724</strain>
    </source>
</reference>
<evidence type="ECO:0000259" key="3">
    <source>
        <dbReference type="Pfam" id="PF12697"/>
    </source>
</evidence>
<feature type="region of interest" description="Disordered" evidence="1">
    <location>
        <begin position="1"/>
        <end position="21"/>
    </location>
</feature>
<evidence type="ECO:0000313" key="4">
    <source>
        <dbReference type="EMBL" id="KFE67468.1"/>
    </source>
</evidence>
<proteinExistence type="predicted"/>
<accession>A0A085WIF5</accession>
<keyword evidence="2" id="KW-0812">Transmembrane</keyword>
<dbReference type="InterPro" id="IPR000073">
    <property type="entry name" value="AB_hydrolase_1"/>
</dbReference>
<sequence>MGEAQHPSIQRASNKAYDPERHDLPGLARSIEALMLRRQRMSLLLGVLAVLVATVLGLRQWLLYREGPPPPPESFDGDVYTVGKAAIAERRCENPRATVIGMHGFVGDLRYFTDHYRDPDLQLILLTSCDYHLPITQPRYKTAPWVKVPTQEEGSIAYDAAVLVQALEHLPRTQRIRVHGHSRGGAVILEAAALRPDLFKQVEVVLEAPVLPQARPYVPTTATQRWFLPFVLPLWQREPISRRNRGAWGPLENTRKRELITAFPFNPKRVATMAANLKELDSWMKARDVSLYQNLARGTVLVPGKDRVLDTHSMLESAQKAGPALNVVKLDGCSHFVIWDRPDALPTLERSEAAREALAS</sequence>
<keyword evidence="5" id="KW-1185">Reference proteome</keyword>
<dbReference type="PATRIC" id="fig|394096.3.peg.4852"/>
<feature type="transmembrane region" description="Helical" evidence="2">
    <location>
        <begin position="43"/>
        <end position="62"/>
    </location>
</feature>
<keyword evidence="2" id="KW-1133">Transmembrane helix</keyword>
<evidence type="ECO:0000256" key="1">
    <source>
        <dbReference type="SAM" id="MobiDB-lite"/>
    </source>
</evidence>
<dbReference type="SUPFAM" id="SSF53474">
    <property type="entry name" value="alpha/beta-Hydrolases"/>
    <property type="match status" value="1"/>
</dbReference>
<evidence type="ECO:0000256" key="2">
    <source>
        <dbReference type="SAM" id="Phobius"/>
    </source>
</evidence>
<dbReference type="Proteomes" id="UP000028725">
    <property type="component" value="Unassembled WGS sequence"/>
</dbReference>
<dbReference type="EMBL" id="JMCB01000008">
    <property type="protein sequence ID" value="KFE67468.1"/>
    <property type="molecule type" value="Genomic_DNA"/>
</dbReference>
<feature type="domain" description="AB hydrolase-1" evidence="3">
    <location>
        <begin position="159"/>
        <end position="344"/>
    </location>
</feature>
<dbReference type="Gene3D" id="3.40.50.1820">
    <property type="entry name" value="alpha/beta hydrolase"/>
    <property type="match status" value="1"/>
</dbReference>